<evidence type="ECO:0000256" key="2">
    <source>
        <dbReference type="ARBA" id="ARBA00009254"/>
    </source>
</evidence>
<feature type="region of interest" description="Disordered" evidence="7">
    <location>
        <begin position="297"/>
        <end position="322"/>
    </location>
</feature>
<sequence>MQILCNATQFYYFLNSCFYRIMFYCMFLFVCVVVLNEEIKMLELLPWRNVLLLIHTTVRQVALHASVHRFIVKMAVSRLTAAVCRQFQRVVTVSSHTQPQCATQAFSRFHLCQRRQTYDSWWFRSSMNNRALHTSCVRKGLEEFFDLPENWGEQTVKSGAPWTAKQLRVKSNEDLHKLWYVLLKEKNMLLTVEQEAKRQRLPMPSPERLKKVERSMKRLDTIVTEREDALRLLQTGQERGRPGEWRRNVFGKTFWYRFKEHPIPWYLNSRYKRRRFFEPSHVAPYTRLSLEKYLRSKMRKDKRQKRNQKRLAAMFPKKTALA</sequence>
<keyword evidence="5" id="KW-0687">Ribonucleoprotein</keyword>
<evidence type="ECO:0000256" key="1">
    <source>
        <dbReference type="ARBA" id="ARBA00004173"/>
    </source>
</evidence>
<protein>
    <recommendedName>
        <fullName evidence="6">Large ribosomal subunit protein uL29m</fullName>
    </recommendedName>
</protein>
<organism evidence="9 10">
    <name type="scientific">Cyprinus carpio</name>
    <name type="common">Common carp</name>
    <dbReference type="NCBI Taxonomy" id="7962"/>
    <lineage>
        <taxon>Eukaryota</taxon>
        <taxon>Metazoa</taxon>
        <taxon>Chordata</taxon>
        <taxon>Craniata</taxon>
        <taxon>Vertebrata</taxon>
        <taxon>Euteleostomi</taxon>
        <taxon>Actinopterygii</taxon>
        <taxon>Neopterygii</taxon>
        <taxon>Teleostei</taxon>
        <taxon>Ostariophysi</taxon>
        <taxon>Cypriniformes</taxon>
        <taxon>Cyprinidae</taxon>
        <taxon>Cyprininae</taxon>
        <taxon>Cyprinus</taxon>
    </lineage>
</organism>
<evidence type="ECO:0000256" key="4">
    <source>
        <dbReference type="ARBA" id="ARBA00023128"/>
    </source>
</evidence>
<dbReference type="GO" id="GO:0005762">
    <property type="term" value="C:mitochondrial large ribosomal subunit"/>
    <property type="evidence" value="ECO:0007669"/>
    <property type="project" value="TreeGrafter"/>
</dbReference>
<dbReference type="PANTHER" id="PTHR21183:SF18">
    <property type="entry name" value="LARGE RIBOSOMAL SUBUNIT PROTEIN UL29M"/>
    <property type="match status" value="1"/>
</dbReference>
<dbReference type="Ensembl" id="ENSCCRT00015054926.1">
    <property type="protein sequence ID" value="ENSCCRP00015053154.1"/>
    <property type="gene ID" value="ENSCCRG00015021948.1"/>
</dbReference>
<keyword evidence="8" id="KW-0812">Transmembrane</keyword>
<dbReference type="Ensembl" id="ENSCCRT00020084127.1">
    <property type="protein sequence ID" value="ENSCCRP00020076739.1"/>
    <property type="gene ID" value="ENSCCRG00020035722.1"/>
</dbReference>
<dbReference type="Pfam" id="PF06984">
    <property type="entry name" value="MRP-L47"/>
    <property type="match status" value="1"/>
</dbReference>
<evidence type="ECO:0000313" key="9">
    <source>
        <dbReference type="Ensembl" id="ENSCCRP00020076739.1"/>
    </source>
</evidence>
<dbReference type="PANTHER" id="PTHR21183">
    <property type="entry name" value="RIBOSOMAL PROTEIN L47, MITOCHONDRIAL-RELATED"/>
    <property type="match status" value="1"/>
</dbReference>
<feature type="transmembrane region" description="Helical" evidence="8">
    <location>
        <begin position="12"/>
        <end position="35"/>
    </location>
</feature>
<comment type="subcellular location">
    <subcellularLocation>
        <location evidence="1">Mitochondrion</location>
    </subcellularLocation>
</comment>
<keyword evidence="4" id="KW-0496">Mitochondrion</keyword>
<keyword evidence="8" id="KW-0472">Membrane</keyword>
<evidence type="ECO:0000313" key="10">
    <source>
        <dbReference type="Proteomes" id="UP000694701"/>
    </source>
</evidence>
<keyword evidence="3" id="KW-0689">Ribosomal protein</keyword>
<feature type="compositionally biased region" description="Basic residues" evidence="7">
    <location>
        <begin position="297"/>
        <end position="309"/>
    </location>
</feature>
<evidence type="ECO:0000256" key="5">
    <source>
        <dbReference type="ARBA" id="ARBA00023274"/>
    </source>
</evidence>
<dbReference type="AlphaFoldDB" id="A0A8C2IB04"/>
<dbReference type="Proteomes" id="UP000694701">
    <property type="component" value="Unplaced"/>
</dbReference>
<reference evidence="9" key="1">
    <citation type="submission" date="2025-05" db="UniProtKB">
        <authorList>
            <consortium name="Ensembl"/>
        </authorList>
    </citation>
    <scope>IDENTIFICATION</scope>
</reference>
<evidence type="ECO:0000256" key="3">
    <source>
        <dbReference type="ARBA" id="ARBA00022980"/>
    </source>
</evidence>
<dbReference type="GO" id="GO:0032543">
    <property type="term" value="P:mitochondrial translation"/>
    <property type="evidence" value="ECO:0007669"/>
    <property type="project" value="TreeGrafter"/>
</dbReference>
<dbReference type="Gene3D" id="6.10.330.20">
    <property type="match status" value="1"/>
</dbReference>
<keyword evidence="8" id="KW-1133">Transmembrane helix</keyword>
<dbReference type="InterPro" id="IPR010729">
    <property type="entry name" value="Ribosomal_uL29_mit"/>
</dbReference>
<dbReference type="GO" id="GO:0003735">
    <property type="term" value="F:structural constituent of ribosome"/>
    <property type="evidence" value="ECO:0007669"/>
    <property type="project" value="InterPro"/>
</dbReference>
<evidence type="ECO:0000256" key="8">
    <source>
        <dbReference type="SAM" id="Phobius"/>
    </source>
</evidence>
<comment type="similarity">
    <text evidence="2">Belongs to the universal ribosomal protein uL29 family.</text>
</comment>
<evidence type="ECO:0000256" key="6">
    <source>
        <dbReference type="ARBA" id="ARBA00035289"/>
    </source>
</evidence>
<proteinExistence type="inferred from homology"/>
<name>A0A8C2IB04_CYPCA</name>
<dbReference type="InterPro" id="IPR038340">
    <property type="entry name" value="MRP-L47_sf"/>
</dbReference>
<evidence type="ECO:0000256" key="7">
    <source>
        <dbReference type="SAM" id="MobiDB-lite"/>
    </source>
</evidence>
<accession>A0A8C2IB04</accession>
<dbReference type="Proteomes" id="UP000694700">
    <property type="component" value="Unplaced"/>
</dbReference>